<dbReference type="OrthoDB" id="202234at2759"/>
<dbReference type="GeneID" id="6751098"/>
<dbReference type="GO" id="GO:0005783">
    <property type="term" value="C:endoplasmic reticulum"/>
    <property type="evidence" value="ECO:0000318"/>
    <property type="project" value="GO_Central"/>
</dbReference>
<dbReference type="FunCoup" id="B3RNN3">
    <property type="interactions" value="86"/>
</dbReference>
<reference evidence="8 9" key="1">
    <citation type="journal article" date="2008" name="Nature">
        <title>The Trichoplax genome and the nature of placozoans.</title>
        <authorList>
            <person name="Srivastava M."/>
            <person name="Begovic E."/>
            <person name="Chapman J."/>
            <person name="Putnam N.H."/>
            <person name="Hellsten U."/>
            <person name="Kawashima T."/>
            <person name="Kuo A."/>
            <person name="Mitros T."/>
            <person name="Salamov A."/>
            <person name="Carpenter M.L."/>
            <person name="Signorovitch A.Y."/>
            <person name="Moreno M.A."/>
            <person name="Kamm K."/>
            <person name="Grimwood J."/>
            <person name="Schmutz J."/>
            <person name="Shapiro H."/>
            <person name="Grigoriev I.V."/>
            <person name="Buss L.W."/>
            <person name="Schierwater B."/>
            <person name="Dellaporta S.L."/>
            <person name="Rokhsar D.S."/>
        </authorList>
    </citation>
    <scope>NUCLEOTIDE SEQUENCE [LARGE SCALE GENOMIC DNA]</scope>
    <source>
        <strain evidence="8 9">Grell-BS-1999</strain>
    </source>
</reference>
<comment type="pathway">
    <text evidence="1">Phospholipid metabolism; CDP-diacylglycerol biosynthesis; CDP-diacylglycerol from sn-glycerol 3-phosphate: step 2/3.</text>
</comment>
<dbReference type="STRING" id="10228.B3RNN3"/>
<keyword evidence="5" id="KW-0444">Lipid biosynthesis</keyword>
<keyword evidence="6" id="KW-0812">Transmembrane</keyword>
<evidence type="ECO:0000256" key="4">
    <source>
        <dbReference type="ARBA" id="ARBA00023315"/>
    </source>
</evidence>
<dbReference type="SUPFAM" id="SSF69593">
    <property type="entry name" value="Glycerol-3-phosphate (1)-acyltransferase"/>
    <property type="match status" value="1"/>
</dbReference>
<evidence type="ECO:0000256" key="6">
    <source>
        <dbReference type="SAM" id="Phobius"/>
    </source>
</evidence>
<evidence type="ECO:0000256" key="1">
    <source>
        <dbReference type="ARBA" id="ARBA00004728"/>
    </source>
</evidence>
<feature type="transmembrane region" description="Helical" evidence="6">
    <location>
        <begin position="66"/>
        <end position="86"/>
    </location>
</feature>
<dbReference type="Pfam" id="PF01553">
    <property type="entry name" value="Acyltransferase"/>
    <property type="match status" value="1"/>
</dbReference>
<dbReference type="SMART" id="SM00563">
    <property type="entry name" value="PlsC"/>
    <property type="match status" value="1"/>
</dbReference>
<dbReference type="HOGENOM" id="CLU_027938_10_1_1"/>
<dbReference type="Proteomes" id="UP000009022">
    <property type="component" value="Unassembled WGS sequence"/>
</dbReference>
<feature type="transmembrane region" description="Helical" evidence="6">
    <location>
        <begin position="32"/>
        <end position="54"/>
    </location>
</feature>
<dbReference type="eggNOG" id="KOG2848">
    <property type="taxonomic scope" value="Eukaryota"/>
</dbReference>
<accession>B3RNN3</accession>
<dbReference type="NCBIfam" id="TIGR00530">
    <property type="entry name" value="AGP_acyltrn"/>
    <property type="match status" value="1"/>
</dbReference>
<keyword evidence="5" id="KW-1208">Phospholipid metabolism</keyword>
<dbReference type="KEGG" id="tad:TRIADDRAFT_53228"/>
<proteinExistence type="inferred from homology"/>
<dbReference type="PANTHER" id="PTHR10434">
    <property type="entry name" value="1-ACYL-SN-GLYCEROL-3-PHOSPHATE ACYLTRANSFERASE"/>
    <property type="match status" value="1"/>
</dbReference>
<dbReference type="CDD" id="cd07989">
    <property type="entry name" value="LPLAT_AGPAT-like"/>
    <property type="match status" value="1"/>
</dbReference>
<dbReference type="GO" id="GO:0006654">
    <property type="term" value="P:phosphatidic acid biosynthetic process"/>
    <property type="evidence" value="ECO:0000318"/>
    <property type="project" value="GO_Central"/>
</dbReference>
<comment type="domain">
    <text evidence="5">The HXXXXD motif is essential for acyltransferase activity and may constitute the binding site for the phosphate moiety of the glycerol-3-phosphate.</text>
</comment>
<dbReference type="PhylomeDB" id="B3RNN3"/>
<dbReference type="EC" id="2.3.1.51" evidence="5"/>
<dbReference type="InParanoid" id="B3RNN3"/>
<dbReference type="InterPro" id="IPR004552">
    <property type="entry name" value="AGP_acyltrans"/>
</dbReference>
<dbReference type="EMBL" id="DS985242">
    <property type="protein sequence ID" value="EDV28049.1"/>
    <property type="molecule type" value="Genomic_DNA"/>
</dbReference>
<evidence type="ECO:0000256" key="3">
    <source>
        <dbReference type="ARBA" id="ARBA00022679"/>
    </source>
</evidence>
<keyword evidence="5" id="KW-0443">Lipid metabolism</keyword>
<organism evidence="8 9">
    <name type="scientific">Trichoplax adhaerens</name>
    <name type="common">Trichoplax reptans</name>
    <dbReference type="NCBI Taxonomy" id="10228"/>
    <lineage>
        <taxon>Eukaryota</taxon>
        <taxon>Metazoa</taxon>
        <taxon>Placozoa</taxon>
        <taxon>Uniplacotomia</taxon>
        <taxon>Trichoplacea</taxon>
        <taxon>Trichoplacidae</taxon>
        <taxon>Trichoplax</taxon>
    </lineage>
</organism>
<evidence type="ECO:0000256" key="2">
    <source>
        <dbReference type="ARBA" id="ARBA00008655"/>
    </source>
</evidence>
<dbReference type="InterPro" id="IPR002123">
    <property type="entry name" value="Plipid/glycerol_acylTrfase"/>
</dbReference>
<keyword evidence="6" id="KW-1133">Transmembrane helix</keyword>
<name>B3RNN3_TRIAD</name>
<keyword evidence="9" id="KW-1185">Reference proteome</keyword>
<protein>
    <recommendedName>
        <fullName evidence="5">1-acyl-sn-glycerol-3-phosphate acyltransferase</fullName>
        <ecNumber evidence="5">2.3.1.51</ecNumber>
    </recommendedName>
</protein>
<keyword evidence="6" id="KW-0472">Membrane</keyword>
<dbReference type="OMA" id="HIFDDGH"/>
<feature type="domain" description="Phospholipid/glycerol acyltransferase" evidence="7">
    <location>
        <begin position="101"/>
        <end position="217"/>
    </location>
</feature>
<evidence type="ECO:0000313" key="8">
    <source>
        <dbReference type="EMBL" id="EDV28049.1"/>
    </source>
</evidence>
<evidence type="ECO:0000259" key="7">
    <source>
        <dbReference type="SMART" id="SM00563"/>
    </source>
</evidence>
<sequence length="272" mass="31302">MSLSALYDYHTVLAMGIAVLCLAHMLSSTCRFYVRLVTYHAVIFMCAAYLILLACIKPGNINNYFLAKYCGVPLFWLVSPILQVGVRVRGLEHLYKCSSPYIIACNHQSSLDLYPLFRILPPRTVTLAKKALLYVPVFGQAAWLIQTVFIDRKDHDTTMQTFNKVIDDMKKKKFNLWVFPEGTRNFKHDGLLPFKKGAFHLAVKAQIPIIPIVIAPYSDFYIYNEKKLDRVCDMYITVMEPIETKDLTSDDVTRLAEDTREKMLKVRGEKRM</sequence>
<feature type="transmembrane region" description="Helical" evidence="6">
    <location>
        <begin position="7"/>
        <end position="26"/>
    </location>
</feature>
<dbReference type="CTD" id="6751098"/>
<feature type="transmembrane region" description="Helical" evidence="6">
    <location>
        <begin position="131"/>
        <end position="150"/>
    </location>
</feature>
<comment type="catalytic activity">
    <reaction evidence="5">
        <text>a 1-acyl-sn-glycero-3-phosphate + an acyl-CoA = a 1,2-diacyl-sn-glycero-3-phosphate + CoA</text>
        <dbReference type="Rhea" id="RHEA:19709"/>
        <dbReference type="ChEBI" id="CHEBI:57287"/>
        <dbReference type="ChEBI" id="CHEBI:57970"/>
        <dbReference type="ChEBI" id="CHEBI:58342"/>
        <dbReference type="ChEBI" id="CHEBI:58608"/>
        <dbReference type="EC" id="2.3.1.51"/>
    </reaction>
</comment>
<comment type="similarity">
    <text evidence="2 5">Belongs to the 1-acyl-sn-glycerol-3-phosphate acyltransferase family.</text>
</comment>
<keyword evidence="4 5" id="KW-0012">Acyltransferase</keyword>
<keyword evidence="5" id="KW-0594">Phospholipid biosynthesis</keyword>
<evidence type="ECO:0000313" key="9">
    <source>
        <dbReference type="Proteomes" id="UP000009022"/>
    </source>
</evidence>
<dbReference type="RefSeq" id="XP_002109883.1">
    <property type="nucleotide sequence ID" value="XM_002109847.1"/>
</dbReference>
<gene>
    <name evidence="8" type="ORF">TRIADDRAFT_53228</name>
</gene>
<keyword evidence="3 5" id="KW-0808">Transferase</keyword>
<dbReference type="GO" id="GO:0016020">
    <property type="term" value="C:membrane"/>
    <property type="evidence" value="ECO:0007669"/>
    <property type="project" value="InterPro"/>
</dbReference>
<evidence type="ECO:0000256" key="5">
    <source>
        <dbReference type="RuleBase" id="RU361267"/>
    </source>
</evidence>
<dbReference type="PANTHER" id="PTHR10434:SF11">
    <property type="entry name" value="1-ACYL-SN-GLYCEROL-3-PHOSPHATE ACYLTRANSFERASE"/>
    <property type="match status" value="1"/>
</dbReference>
<dbReference type="GO" id="GO:0003841">
    <property type="term" value="F:1-acylglycerol-3-phosphate O-acyltransferase activity"/>
    <property type="evidence" value="ECO:0000318"/>
    <property type="project" value="GO_Central"/>
</dbReference>
<dbReference type="AlphaFoldDB" id="B3RNN3"/>